<sequence>MALNGSQNGRGELASQSGSEYYTKSADGANSLYLRGIQRYTPGCPSDLCTPLIFHLPNNTFPLLLHFLGQLCLLIFLLLDRLCLFLFYLLHPTCPLCAHLLHPTCILCAYLLHPTCLLCAYLLHPTCLLCAYLLHPTCGHKAQQSIQDLSPPSLLSYSFVSFKMH</sequence>
<organism evidence="2 3">
    <name type="scientific">Liparis tanakae</name>
    <name type="common">Tanaka's snailfish</name>
    <dbReference type="NCBI Taxonomy" id="230148"/>
    <lineage>
        <taxon>Eukaryota</taxon>
        <taxon>Metazoa</taxon>
        <taxon>Chordata</taxon>
        <taxon>Craniata</taxon>
        <taxon>Vertebrata</taxon>
        <taxon>Euteleostomi</taxon>
        <taxon>Actinopterygii</taxon>
        <taxon>Neopterygii</taxon>
        <taxon>Teleostei</taxon>
        <taxon>Neoteleostei</taxon>
        <taxon>Acanthomorphata</taxon>
        <taxon>Eupercaria</taxon>
        <taxon>Perciformes</taxon>
        <taxon>Cottioidei</taxon>
        <taxon>Cottales</taxon>
        <taxon>Liparidae</taxon>
        <taxon>Liparis</taxon>
    </lineage>
</organism>
<feature type="transmembrane region" description="Helical" evidence="1">
    <location>
        <begin position="100"/>
        <end position="123"/>
    </location>
</feature>
<dbReference type="AlphaFoldDB" id="A0A4Z2INY6"/>
<evidence type="ECO:0000313" key="2">
    <source>
        <dbReference type="EMBL" id="TNN79368.1"/>
    </source>
</evidence>
<evidence type="ECO:0000313" key="3">
    <source>
        <dbReference type="Proteomes" id="UP000314294"/>
    </source>
</evidence>
<dbReference type="Proteomes" id="UP000314294">
    <property type="component" value="Unassembled WGS sequence"/>
</dbReference>
<name>A0A4Z2INY6_9TELE</name>
<proteinExistence type="predicted"/>
<feature type="transmembrane region" description="Helical" evidence="1">
    <location>
        <begin position="63"/>
        <end position="88"/>
    </location>
</feature>
<evidence type="ECO:0000256" key="1">
    <source>
        <dbReference type="SAM" id="Phobius"/>
    </source>
</evidence>
<keyword evidence="1" id="KW-1133">Transmembrane helix</keyword>
<protein>
    <submittedName>
        <fullName evidence="2">Uncharacterized protein</fullName>
    </submittedName>
</protein>
<dbReference type="EMBL" id="SRLO01000065">
    <property type="protein sequence ID" value="TNN79368.1"/>
    <property type="molecule type" value="Genomic_DNA"/>
</dbReference>
<keyword evidence="1" id="KW-0472">Membrane</keyword>
<comment type="caution">
    <text evidence="2">The sequence shown here is derived from an EMBL/GenBank/DDBJ whole genome shotgun (WGS) entry which is preliminary data.</text>
</comment>
<keyword evidence="3" id="KW-1185">Reference proteome</keyword>
<keyword evidence="1" id="KW-0812">Transmembrane</keyword>
<reference evidence="2 3" key="1">
    <citation type="submission" date="2019-03" db="EMBL/GenBank/DDBJ databases">
        <title>First draft genome of Liparis tanakae, snailfish: a comprehensive survey of snailfish specific genes.</title>
        <authorList>
            <person name="Kim W."/>
            <person name="Song I."/>
            <person name="Jeong J.-H."/>
            <person name="Kim D."/>
            <person name="Kim S."/>
            <person name="Ryu S."/>
            <person name="Song J.Y."/>
            <person name="Lee S.K."/>
        </authorList>
    </citation>
    <scope>NUCLEOTIDE SEQUENCE [LARGE SCALE GENOMIC DNA]</scope>
    <source>
        <tissue evidence="2">Muscle</tissue>
    </source>
</reference>
<accession>A0A4Z2INY6</accession>
<gene>
    <name evidence="2" type="ORF">EYF80_010392</name>
</gene>